<dbReference type="InterPro" id="IPR050613">
    <property type="entry name" value="Sec_Metabolite_Reg"/>
</dbReference>
<dbReference type="EMBL" id="ML769682">
    <property type="protein sequence ID" value="KAE9389789.1"/>
    <property type="molecule type" value="Genomic_DNA"/>
</dbReference>
<protein>
    <recommendedName>
        <fullName evidence="5">Zn(2)-C6 fungal-type domain-containing protein</fullName>
    </recommendedName>
</protein>
<dbReference type="AlphaFoldDB" id="A0A6A4GVA4"/>
<dbReference type="PANTHER" id="PTHR31001">
    <property type="entry name" value="UNCHARACTERIZED TRANSCRIPTIONAL REGULATORY PROTEIN"/>
    <property type="match status" value="1"/>
</dbReference>
<dbReference type="InterPro" id="IPR001138">
    <property type="entry name" value="Zn2Cys6_DnaBD"/>
</dbReference>
<evidence type="ECO:0000256" key="2">
    <source>
        <dbReference type="ARBA" id="ARBA00022723"/>
    </source>
</evidence>
<comment type="subcellular location">
    <subcellularLocation>
        <location evidence="1">Nucleus</location>
    </subcellularLocation>
</comment>
<dbReference type="GO" id="GO:0000981">
    <property type="term" value="F:DNA-binding transcription factor activity, RNA polymerase II-specific"/>
    <property type="evidence" value="ECO:0007669"/>
    <property type="project" value="InterPro"/>
</dbReference>
<feature type="coiled-coil region" evidence="4">
    <location>
        <begin position="49"/>
        <end position="76"/>
    </location>
</feature>
<accession>A0A6A4GVA4</accession>
<dbReference type="CDD" id="cd00067">
    <property type="entry name" value="GAL4"/>
    <property type="match status" value="1"/>
</dbReference>
<evidence type="ECO:0000313" key="6">
    <source>
        <dbReference type="EMBL" id="KAE9389789.1"/>
    </source>
</evidence>
<evidence type="ECO:0000313" key="7">
    <source>
        <dbReference type="Proteomes" id="UP000799118"/>
    </source>
</evidence>
<evidence type="ECO:0000256" key="1">
    <source>
        <dbReference type="ARBA" id="ARBA00004123"/>
    </source>
</evidence>
<dbReference type="SMART" id="SM00906">
    <property type="entry name" value="Fungal_trans"/>
    <property type="match status" value="1"/>
</dbReference>
<keyword evidence="2" id="KW-0479">Metal-binding</keyword>
<organism evidence="6 7">
    <name type="scientific">Gymnopus androsaceus JB14</name>
    <dbReference type="NCBI Taxonomy" id="1447944"/>
    <lineage>
        <taxon>Eukaryota</taxon>
        <taxon>Fungi</taxon>
        <taxon>Dikarya</taxon>
        <taxon>Basidiomycota</taxon>
        <taxon>Agaricomycotina</taxon>
        <taxon>Agaricomycetes</taxon>
        <taxon>Agaricomycetidae</taxon>
        <taxon>Agaricales</taxon>
        <taxon>Marasmiineae</taxon>
        <taxon>Omphalotaceae</taxon>
        <taxon>Gymnopus</taxon>
    </lineage>
</organism>
<reference evidence="6" key="1">
    <citation type="journal article" date="2019" name="Environ. Microbiol.">
        <title>Fungal ecological strategies reflected in gene transcription - a case study of two litter decomposers.</title>
        <authorList>
            <person name="Barbi F."/>
            <person name="Kohler A."/>
            <person name="Barry K."/>
            <person name="Baskaran P."/>
            <person name="Daum C."/>
            <person name="Fauchery L."/>
            <person name="Ihrmark K."/>
            <person name="Kuo A."/>
            <person name="LaButti K."/>
            <person name="Lipzen A."/>
            <person name="Morin E."/>
            <person name="Grigoriev I.V."/>
            <person name="Henrissat B."/>
            <person name="Lindahl B."/>
            <person name="Martin F."/>
        </authorList>
    </citation>
    <scope>NUCLEOTIDE SEQUENCE</scope>
    <source>
        <strain evidence="6">JB14</strain>
    </source>
</reference>
<dbReference type="SMART" id="SM00066">
    <property type="entry name" value="GAL4"/>
    <property type="match status" value="1"/>
</dbReference>
<dbReference type="InterPro" id="IPR036864">
    <property type="entry name" value="Zn2-C6_fun-type_DNA-bd_sf"/>
</dbReference>
<evidence type="ECO:0000256" key="3">
    <source>
        <dbReference type="ARBA" id="ARBA00023242"/>
    </source>
</evidence>
<gene>
    <name evidence="6" type="ORF">BT96DRAFT_1002889</name>
</gene>
<dbReference type="Proteomes" id="UP000799118">
    <property type="component" value="Unassembled WGS sequence"/>
</dbReference>
<dbReference type="Pfam" id="PF04082">
    <property type="entry name" value="Fungal_trans"/>
    <property type="match status" value="1"/>
</dbReference>
<dbReference type="GO" id="GO:0006351">
    <property type="term" value="P:DNA-templated transcription"/>
    <property type="evidence" value="ECO:0007669"/>
    <property type="project" value="InterPro"/>
</dbReference>
<dbReference type="SUPFAM" id="SSF57701">
    <property type="entry name" value="Zn2/Cys6 DNA-binding domain"/>
    <property type="match status" value="1"/>
</dbReference>
<dbReference type="GO" id="GO:0008270">
    <property type="term" value="F:zinc ion binding"/>
    <property type="evidence" value="ECO:0007669"/>
    <property type="project" value="InterPro"/>
</dbReference>
<keyword evidence="4" id="KW-0175">Coiled coil</keyword>
<dbReference type="Pfam" id="PF00172">
    <property type="entry name" value="Zn_clus"/>
    <property type="match status" value="1"/>
</dbReference>
<dbReference type="PROSITE" id="PS00463">
    <property type="entry name" value="ZN2_CY6_FUNGAL_1"/>
    <property type="match status" value="1"/>
</dbReference>
<sequence>MTKEKVKGACSECRRSKLKCDRNFPCQQCIKRGCGGICPFGVLPATKGNRVLKSQAQKLEEQVKALTARNRDLESALSRSQLMSRSSSFSEIDCHSELIADEDGSGSESIAAQDFQTLLQPEEILGEDDLVELPYELLELMRAFPYGLKSNSYPILLFAPFLPSCERANKLLNIYKDNCTRDATQAIIRRRKPLDTSHWQEPPVSLVPIAQEVSVDTVRALILMTNLYLPSHAIERETRWMLIGLGVQIAHRIGLHRDSTDWNMSELEQQRRRKLFWELYGSDLWSSLQMGRPPAMSIQHTDCRFPDEVTDAKTTATGHGWHAWRFRFSANCLSVVSRHCFNVRQAPYNSVLETDKMIRALPSWLLPPVCDNETDLSWSSDPREAMQQALGACLKESSLFHLHKAYFGPAIATENVEPLQHKYAFSVLAFYRSSVRLVSYVRGAYLRYPESSQRSWSLWSNIFRACLAFAVFVIKRPDAKLAPDALYELEKAVALFAQGSKNCRPSHYMSMLEHLLERAKTMFSAHSLSLALKHDIDSASTKTTDPLADVNRTAASDHAFGETSTNQDLLSQICPFRLTSMQIIIFRQS</sequence>
<dbReference type="PROSITE" id="PS50048">
    <property type="entry name" value="ZN2_CY6_FUNGAL_2"/>
    <property type="match status" value="1"/>
</dbReference>
<keyword evidence="3" id="KW-0539">Nucleus</keyword>
<evidence type="ECO:0000256" key="4">
    <source>
        <dbReference type="SAM" id="Coils"/>
    </source>
</evidence>
<keyword evidence="7" id="KW-1185">Reference proteome</keyword>
<dbReference type="GO" id="GO:0005634">
    <property type="term" value="C:nucleus"/>
    <property type="evidence" value="ECO:0007669"/>
    <property type="project" value="UniProtKB-SubCell"/>
</dbReference>
<proteinExistence type="predicted"/>
<dbReference type="OrthoDB" id="424974at2759"/>
<evidence type="ECO:0000259" key="5">
    <source>
        <dbReference type="PROSITE" id="PS50048"/>
    </source>
</evidence>
<feature type="domain" description="Zn(2)-C6 fungal-type" evidence="5">
    <location>
        <begin position="9"/>
        <end position="40"/>
    </location>
</feature>
<dbReference type="Gene3D" id="4.10.240.10">
    <property type="entry name" value="Zn(2)-C6 fungal-type DNA-binding domain"/>
    <property type="match status" value="1"/>
</dbReference>
<dbReference type="PANTHER" id="PTHR31001:SF88">
    <property type="entry name" value="TRANSCRIPTION FACTOR PDR3"/>
    <property type="match status" value="1"/>
</dbReference>
<dbReference type="InterPro" id="IPR007219">
    <property type="entry name" value="XnlR_reg_dom"/>
</dbReference>
<dbReference type="CDD" id="cd12148">
    <property type="entry name" value="fungal_TF_MHR"/>
    <property type="match status" value="1"/>
</dbReference>
<name>A0A6A4GVA4_9AGAR</name>
<dbReference type="GO" id="GO:0003677">
    <property type="term" value="F:DNA binding"/>
    <property type="evidence" value="ECO:0007669"/>
    <property type="project" value="InterPro"/>
</dbReference>